<name>A0AAV4W770_CAEEX</name>
<evidence type="ECO:0000313" key="1">
    <source>
        <dbReference type="EMBL" id="GIY78730.1"/>
    </source>
</evidence>
<sequence>MYSDCKSKVSPTIVSRSGPIFGMKYPGTTGSSKSVVPFACTQTAKSKSVPHNCFKVWPNLRHEIYRDDWIPQVSGPLWKILSNTDPEPCEVKGKRLRRHFHYNGRLRGRLLRSYVFFYIQEE</sequence>
<evidence type="ECO:0000313" key="2">
    <source>
        <dbReference type="Proteomes" id="UP001054945"/>
    </source>
</evidence>
<dbReference type="Proteomes" id="UP001054945">
    <property type="component" value="Unassembled WGS sequence"/>
</dbReference>
<accession>A0AAV4W770</accession>
<keyword evidence="2" id="KW-1185">Reference proteome</keyword>
<gene>
    <name evidence="1" type="ORF">CEXT_507231</name>
</gene>
<dbReference type="AlphaFoldDB" id="A0AAV4W770"/>
<proteinExistence type="predicted"/>
<protein>
    <submittedName>
        <fullName evidence="1">Uncharacterized protein</fullName>
    </submittedName>
</protein>
<organism evidence="1 2">
    <name type="scientific">Caerostris extrusa</name>
    <name type="common">Bark spider</name>
    <name type="synonym">Caerostris bankana</name>
    <dbReference type="NCBI Taxonomy" id="172846"/>
    <lineage>
        <taxon>Eukaryota</taxon>
        <taxon>Metazoa</taxon>
        <taxon>Ecdysozoa</taxon>
        <taxon>Arthropoda</taxon>
        <taxon>Chelicerata</taxon>
        <taxon>Arachnida</taxon>
        <taxon>Araneae</taxon>
        <taxon>Araneomorphae</taxon>
        <taxon>Entelegynae</taxon>
        <taxon>Araneoidea</taxon>
        <taxon>Araneidae</taxon>
        <taxon>Caerostris</taxon>
    </lineage>
</organism>
<reference evidence="1 2" key="1">
    <citation type="submission" date="2021-06" db="EMBL/GenBank/DDBJ databases">
        <title>Caerostris extrusa draft genome.</title>
        <authorList>
            <person name="Kono N."/>
            <person name="Arakawa K."/>
        </authorList>
    </citation>
    <scope>NUCLEOTIDE SEQUENCE [LARGE SCALE GENOMIC DNA]</scope>
</reference>
<dbReference type="EMBL" id="BPLR01015788">
    <property type="protein sequence ID" value="GIY78730.1"/>
    <property type="molecule type" value="Genomic_DNA"/>
</dbReference>
<comment type="caution">
    <text evidence="1">The sequence shown here is derived from an EMBL/GenBank/DDBJ whole genome shotgun (WGS) entry which is preliminary data.</text>
</comment>